<organism evidence="2 3">
    <name type="scientific">Sesamum alatum</name>
    <dbReference type="NCBI Taxonomy" id="300844"/>
    <lineage>
        <taxon>Eukaryota</taxon>
        <taxon>Viridiplantae</taxon>
        <taxon>Streptophyta</taxon>
        <taxon>Embryophyta</taxon>
        <taxon>Tracheophyta</taxon>
        <taxon>Spermatophyta</taxon>
        <taxon>Magnoliopsida</taxon>
        <taxon>eudicotyledons</taxon>
        <taxon>Gunneridae</taxon>
        <taxon>Pentapetalae</taxon>
        <taxon>asterids</taxon>
        <taxon>lamiids</taxon>
        <taxon>Lamiales</taxon>
        <taxon>Pedaliaceae</taxon>
        <taxon>Sesamum</taxon>
    </lineage>
</organism>
<evidence type="ECO:0000313" key="2">
    <source>
        <dbReference type="EMBL" id="KAK4428292.1"/>
    </source>
</evidence>
<feature type="compositionally biased region" description="Basic and acidic residues" evidence="1">
    <location>
        <begin position="56"/>
        <end position="78"/>
    </location>
</feature>
<dbReference type="Proteomes" id="UP001293254">
    <property type="component" value="Unassembled WGS sequence"/>
</dbReference>
<dbReference type="EMBL" id="JACGWO010000004">
    <property type="protein sequence ID" value="KAK4428292.1"/>
    <property type="molecule type" value="Genomic_DNA"/>
</dbReference>
<dbReference type="AlphaFoldDB" id="A0AAE1YDZ2"/>
<name>A0AAE1YDZ2_9LAMI</name>
<evidence type="ECO:0000256" key="1">
    <source>
        <dbReference type="SAM" id="MobiDB-lite"/>
    </source>
</evidence>
<evidence type="ECO:0000313" key="3">
    <source>
        <dbReference type="Proteomes" id="UP001293254"/>
    </source>
</evidence>
<comment type="caution">
    <text evidence="2">The sequence shown here is derived from an EMBL/GenBank/DDBJ whole genome shotgun (WGS) entry which is preliminary data.</text>
</comment>
<feature type="region of interest" description="Disordered" evidence="1">
    <location>
        <begin position="56"/>
        <end position="89"/>
    </location>
</feature>
<protein>
    <submittedName>
        <fullName evidence="2">Uncharacterized protein</fullName>
    </submittedName>
</protein>
<sequence length="174" mass="19394">MLDVRHMPEEEKLFNFLSELQAWAQTELRLQGVKDLPSTIAAADRLVDFRTIRGADPDKKKKESGRDKGKAGKAGKDGKFKKKKNKEVTKLGNKDTVQPVVDRMKNCCYLCNVDHCMRNCPKPAKLNALVAEANEDDEGGPFQVNSKEVMSMIDKGATHIVADHEIQKLGLSLT</sequence>
<gene>
    <name evidence="2" type="ORF">Salat_1128800</name>
</gene>
<reference evidence="2" key="2">
    <citation type="journal article" date="2024" name="Plant">
        <title>Genomic evolution and insights into agronomic trait innovations of Sesamum species.</title>
        <authorList>
            <person name="Miao H."/>
            <person name="Wang L."/>
            <person name="Qu L."/>
            <person name="Liu H."/>
            <person name="Sun Y."/>
            <person name="Le M."/>
            <person name="Wang Q."/>
            <person name="Wei S."/>
            <person name="Zheng Y."/>
            <person name="Lin W."/>
            <person name="Duan Y."/>
            <person name="Cao H."/>
            <person name="Xiong S."/>
            <person name="Wang X."/>
            <person name="Wei L."/>
            <person name="Li C."/>
            <person name="Ma Q."/>
            <person name="Ju M."/>
            <person name="Zhao R."/>
            <person name="Li G."/>
            <person name="Mu C."/>
            <person name="Tian Q."/>
            <person name="Mei H."/>
            <person name="Zhang T."/>
            <person name="Gao T."/>
            <person name="Zhang H."/>
        </authorList>
    </citation>
    <scope>NUCLEOTIDE SEQUENCE</scope>
    <source>
        <strain evidence="2">3651</strain>
    </source>
</reference>
<accession>A0AAE1YDZ2</accession>
<proteinExistence type="predicted"/>
<reference evidence="2" key="1">
    <citation type="submission" date="2020-06" db="EMBL/GenBank/DDBJ databases">
        <authorList>
            <person name="Li T."/>
            <person name="Hu X."/>
            <person name="Zhang T."/>
            <person name="Song X."/>
            <person name="Zhang H."/>
            <person name="Dai N."/>
            <person name="Sheng W."/>
            <person name="Hou X."/>
            <person name="Wei L."/>
        </authorList>
    </citation>
    <scope>NUCLEOTIDE SEQUENCE</scope>
    <source>
        <strain evidence="2">3651</strain>
        <tissue evidence="2">Leaf</tissue>
    </source>
</reference>
<keyword evidence="3" id="KW-1185">Reference proteome</keyword>